<reference evidence="4 5" key="1">
    <citation type="submission" date="2016-04" db="EMBL/GenBank/DDBJ databases">
        <authorList>
            <person name="Evans L.H."/>
            <person name="Alamgir A."/>
            <person name="Owens N."/>
            <person name="Weber N.D."/>
            <person name="Virtaneva K."/>
            <person name="Barbian K."/>
            <person name="Babar A."/>
            <person name="Rosenke K."/>
        </authorList>
    </citation>
    <scope>NUCLEOTIDE SEQUENCE [LARGE SCALE GENOMIC DNA]</scope>
    <source>
        <strain evidence="4 5">PMB02</strain>
    </source>
</reference>
<dbReference type="InterPro" id="IPR051909">
    <property type="entry name" value="MFP_Cation_Efflux"/>
</dbReference>
<keyword evidence="2" id="KW-0472">Membrane</keyword>
<dbReference type="GO" id="GO:0015679">
    <property type="term" value="P:plasma membrane copper ion transport"/>
    <property type="evidence" value="ECO:0007669"/>
    <property type="project" value="TreeGrafter"/>
</dbReference>
<dbReference type="RefSeq" id="WP_048434827.1">
    <property type="nucleotide sequence ID" value="NZ_LWHQ01000049.1"/>
</dbReference>
<dbReference type="AlphaFoldDB" id="A0A179S2J6"/>
<proteinExistence type="predicted"/>
<accession>A0A179S2J6</accession>
<protein>
    <submittedName>
        <fullName evidence="4">RND transporter</fullName>
    </submittedName>
</protein>
<dbReference type="PANTHER" id="PTHR30097">
    <property type="entry name" value="CATION EFFLUX SYSTEM PROTEIN CUSB"/>
    <property type="match status" value="1"/>
</dbReference>
<feature type="transmembrane region" description="Helical" evidence="2">
    <location>
        <begin position="212"/>
        <end position="232"/>
    </location>
</feature>
<feature type="transmembrane region" description="Helical" evidence="2">
    <location>
        <begin position="187"/>
        <end position="205"/>
    </location>
</feature>
<dbReference type="Proteomes" id="UP000078316">
    <property type="component" value="Unassembled WGS sequence"/>
</dbReference>
<evidence type="ECO:0000313" key="4">
    <source>
        <dbReference type="EMBL" id="OAS19563.1"/>
    </source>
</evidence>
<name>A0A179S2J6_9HYPH</name>
<evidence type="ECO:0000256" key="1">
    <source>
        <dbReference type="ARBA" id="ARBA00022448"/>
    </source>
</evidence>
<feature type="chain" id="PRO_5008105525" evidence="3">
    <location>
        <begin position="37"/>
        <end position="588"/>
    </location>
</feature>
<comment type="caution">
    <text evidence="4">The sequence shown here is derived from an EMBL/GenBank/DDBJ whole genome shotgun (WGS) entry which is preliminary data.</text>
</comment>
<keyword evidence="3" id="KW-0732">Signal</keyword>
<dbReference type="OrthoDB" id="7297681at2"/>
<keyword evidence="2" id="KW-0812">Transmembrane</keyword>
<dbReference type="Gene3D" id="2.40.420.20">
    <property type="match status" value="1"/>
</dbReference>
<dbReference type="Gene3D" id="2.40.30.170">
    <property type="match status" value="1"/>
</dbReference>
<keyword evidence="2" id="KW-1133">Transmembrane helix</keyword>
<keyword evidence="1" id="KW-0813">Transport</keyword>
<feature type="signal peptide" evidence="3">
    <location>
        <begin position="1"/>
        <end position="36"/>
    </location>
</feature>
<dbReference type="PANTHER" id="PTHR30097:SF4">
    <property type="entry name" value="SLR6042 PROTEIN"/>
    <property type="match status" value="1"/>
</dbReference>
<evidence type="ECO:0000256" key="3">
    <source>
        <dbReference type="SAM" id="SignalP"/>
    </source>
</evidence>
<dbReference type="EMBL" id="LWHQ01000049">
    <property type="protein sequence ID" value="OAS19563.1"/>
    <property type="molecule type" value="Genomic_DNA"/>
</dbReference>
<organism evidence="4 5">
    <name type="scientific">Methylobacterium platani</name>
    <dbReference type="NCBI Taxonomy" id="427683"/>
    <lineage>
        <taxon>Bacteria</taxon>
        <taxon>Pseudomonadati</taxon>
        <taxon>Pseudomonadota</taxon>
        <taxon>Alphaproteobacteria</taxon>
        <taxon>Hyphomicrobiales</taxon>
        <taxon>Methylobacteriaceae</taxon>
        <taxon>Methylobacterium</taxon>
    </lineage>
</organism>
<dbReference type="GO" id="GO:0030313">
    <property type="term" value="C:cell envelope"/>
    <property type="evidence" value="ECO:0007669"/>
    <property type="project" value="TreeGrafter"/>
</dbReference>
<evidence type="ECO:0000256" key="2">
    <source>
        <dbReference type="SAM" id="Phobius"/>
    </source>
</evidence>
<dbReference type="Gene3D" id="1.10.287.470">
    <property type="entry name" value="Helix hairpin bin"/>
    <property type="match status" value="1"/>
</dbReference>
<dbReference type="GO" id="GO:0060003">
    <property type="term" value="P:copper ion export"/>
    <property type="evidence" value="ECO:0007669"/>
    <property type="project" value="TreeGrafter"/>
</dbReference>
<dbReference type="STRING" id="427683.A5481_24415"/>
<evidence type="ECO:0000313" key="5">
    <source>
        <dbReference type="Proteomes" id="UP000078316"/>
    </source>
</evidence>
<dbReference type="SUPFAM" id="SSF111369">
    <property type="entry name" value="HlyD-like secretion proteins"/>
    <property type="match status" value="1"/>
</dbReference>
<dbReference type="Gene3D" id="2.40.50.100">
    <property type="match status" value="1"/>
</dbReference>
<sequence>MLPFRSTAAPRAPATALALSALALLALPFLATLALAHEGHDHGAPPPPVSKTVAPRGEAASAAFELVAIPRGDVLVLYLDCFATGEPVTDAVLAVETPAGPATAEAAPDGSYRLAAPWLATRAAGENHLDLVVTVTAGSEADVLPLTVALPTAPGPAAPAGAGHDGEGWPHRLAEGLGGRLAARDPGAGLAAAGGFALGLAAMGLMRAGRRAPVLAILVLAATLVLGATAFAHEGADHGHPETRAAFVPQPTDPAADLAQRLADGAVFVPKPTQRLLSLRTQLAVEGGYRRTVSLPGRVIPDPNASGVVQSSVGGRLAPPPSGTFPRLGSPVRPGEVLALVTPPVQRVDLSDMRQRQGELDQQIAIVQRRVDRYRKLSPGGAVSQVQLDEAQDELNGLTDRRTALDRIRQEPEVLTAPVGGVIAEAAAVAGQMAASGQMVFQIVDPRKLWVEALSFDALTPASDATARLPDGRSLPLAYQGAGLADRNQAIPVQFAIRGGTDGLRIGQFVTVLAATDAERRGLALPRASVVRTANGQDVVYAHIAAERYEARPVRVAPLDGARVLVEAGVSPGTRVVVQGAELLDQVR</sequence>
<gene>
    <name evidence="4" type="ORF">A5481_24415</name>
</gene>